<accession>A0A9Q3BZ71</accession>
<sequence length="216" mass="25188">MSSSICLQTKNSSCQFIREKNVDDEDEKMSPNNSETNDEQRRDNFTAHEEGTQSNSEFTHPQMPLTQNMIEQSKVRQQRNQACKAHNLVKGASHKEKQRWLKVELPENIHGMSSAVHAHCLFLLKLRDSNFSSLPETPSTEEFEISIQVSGNLDNVLKEVFNEPSTKVQSQGFQSYWRNELHNIGLKQFTWDWESLWQDLFNKLMSMVFYHTFCEP</sequence>
<keyword evidence="3" id="KW-1185">Reference proteome</keyword>
<dbReference type="EMBL" id="AVOT02003648">
    <property type="protein sequence ID" value="MBW0474172.1"/>
    <property type="molecule type" value="Genomic_DNA"/>
</dbReference>
<reference evidence="2" key="1">
    <citation type="submission" date="2021-03" db="EMBL/GenBank/DDBJ databases">
        <title>Draft genome sequence of rust myrtle Austropuccinia psidii MF-1, a brazilian biotype.</title>
        <authorList>
            <person name="Quecine M.C."/>
            <person name="Pachon D.M.R."/>
            <person name="Bonatelli M.L."/>
            <person name="Correr F.H."/>
            <person name="Franceschini L.M."/>
            <person name="Leite T.F."/>
            <person name="Margarido G.R.A."/>
            <person name="Almeida C.A."/>
            <person name="Ferrarezi J.A."/>
            <person name="Labate C.A."/>
        </authorList>
    </citation>
    <scope>NUCLEOTIDE SEQUENCE</scope>
    <source>
        <strain evidence="2">MF-1</strain>
    </source>
</reference>
<protein>
    <submittedName>
        <fullName evidence="2">Uncharacterized protein</fullName>
    </submittedName>
</protein>
<feature type="region of interest" description="Disordered" evidence="1">
    <location>
        <begin position="17"/>
        <end position="42"/>
    </location>
</feature>
<organism evidence="2 3">
    <name type="scientific">Austropuccinia psidii MF-1</name>
    <dbReference type="NCBI Taxonomy" id="1389203"/>
    <lineage>
        <taxon>Eukaryota</taxon>
        <taxon>Fungi</taxon>
        <taxon>Dikarya</taxon>
        <taxon>Basidiomycota</taxon>
        <taxon>Pucciniomycotina</taxon>
        <taxon>Pucciniomycetes</taxon>
        <taxon>Pucciniales</taxon>
        <taxon>Sphaerophragmiaceae</taxon>
        <taxon>Austropuccinia</taxon>
    </lineage>
</organism>
<evidence type="ECO:0000313" key="3">
    <source>
        <dbReference type="Proteomes" id="UP000765509"/>
    </source>
</evidence>
<evidence type="ECO:0000256" key="1">
    <source>
        <dbReference type="SAM" id="MobiDB-lite"/>
    </source>
</evidence>
<dbReference type="AlphaFoldDB" id="A0A9Q3BZ71"/>
<comment type="caution">
    <text evidence="2">The sequence shown here is derived from an EMBL/GenBank/DDBJ whole genome shotgun (WGS) entry which is preliminary data.</text>
</comment>
<dbReference type="Proteomes" id="UP000765509">
    <property type="component" value="Unassembled WGS sequence"/>
</dbReference>
<gene>
    <name evidence="2" type="ORF">O181_013887</name>
</gene>
<name>A0A9Q3BZ71_9BASI</name>
<proteinExistence type="predicted"/>
<evidence type="ECO:0000313" key="2">
    <source>
        <dbReference type="EMBL" id="MBW0474172.1"/>
    </source>
</evidence>